<dbReference type="Gene3D" id="1.25.40.10">
    <property type="entry name" value="Tetratricopeptide repeat domain"/>
    <property type="match status" value="2"/>
</dbReference>
<feature type="region of interest" description="Disordered" evidence="2">
    <location>
        <begin position="148"/>
        <end position="174"/>
    </location>
</feature>
<feature type="region of interest" description="Disordered" evidence="2">
    <location>
        <begin position="693"/>
        <end position="724"/>
    </location>
</feature>
<evidence type="ECO:0000313" key="3">
    <source>
        <dbReference type="EMBL" id="CAK9036935.1"/>
    </source>
</evidence>
<evidence type="ECO:0000256" key="1">
    <source>
        <dbReference type="PROSITE-ProRule" id="PRU00339"/>
    </source>
</evidence>
<dbReference type="EMBL" id="CAXAMN010012002">
    <property type="protein sequence ID" value="CAK9036935.1"/>
    <property type="molecule type" value="Genomic_DNA"/>
</dbReference>
<name>A0ABP0LF49_9DINO</name>
<dbReference type="InterPro" id="IPR039340">
    <property type="entry name" value="Tfc4/TFIIIC-102/Sfc4"/>
</dbReference>
<gene>
    <name evidence="3" type="ORF">CCMP2556_LOCUS20475</name>
</gene>
<dbReference type="PROSITE" id="PS50005">
    <property type="entry name" value="TPR"/>
    <property type="match status" value="1"/>
</dbReference>
<evidence type="ECO:0000256" key="2">
    <source>
        <dbReference type="SAM" id="MobiDB-lite"/>
    </source>
</evidence>
<organism evidence="3 4">
    <name type="scientific">Durusdinium trenchii</name>
    <dbReference type="NCBI Taxonomy" id="1381693"/>
    <lineage>
        <taxon>Eukaryota</taxon>
        <taxon>Sar</taxon>
        <taxon>Alveolata</taxon>
        <taxon>Dinophyceae</taxon>
        <taxon>Suessiales</taxon>
        <taxon>Symbiodiniaceae</taxon>
        <taxon>Durusdinium</taxon>
    </lineage>
</organism>
<evidence type="ECO:0008006" key="5">
    <source>
        <dbReference type="Google" id="ProtNLM"/>
    </source>
</evidence>
<dbReference type="SMART" id="SM00028">
    <property type="entry name" value="TPR"/>
    <property type="match status" value="3"/>
</dbReference>
<dbReference type="PANTHER" id="PTHR23082:SF0">
    <property type="entry name" value="GENERAL TRANSCRIPTION FACTOR 3C POLYPEPTIDE 3"/>
    <property type="match status" value="1"/>
</dbReference>
<keyword evidence="4" id="KW-1185">Reference proteome</keyword>
<comment type="caution">
    <text evidence="3">The sequence shown here is derived from an EMBL/GenBank/DDBJ whole genome shotgun (WGS) entry which is preliminary data.</text>
</comment>
<protein>
    <recommendedName>
        <fullName evidence="5">General transcription factor 3C polypeptide 3</fullName>
    </recommendedName>
</protein>
<dbReference type="SUPFAM" id="SSF48452">
    <property type="entry name" value="TPR-like"/>
    <property type="match status" value="1"/>
</dbReference>
<feature type="compositionally biased region" description="Basic residues" evidence="2">
    <location>
        <begin position="151"/>
        <end position="161"/>
    </location>
</feature>
<evidence type="ECO:0000313" key="4">
    <source>
        <dbReference type="Proteomes" id="UP001642484"/>
    </source>
</evidence>
<feature type="compositionally biased region" description="Basic and acidic residues" evidence="2">
    <location>
        <begin position="66"/>
        <end position="78"/>
    </location>
</feature>
<sequence>MVISKTTAKQDAKGKAKAKVAAKVKSRKSGDAPGGGTVMKKPALQAPRMRHRRKEPDPAFDAPESSPKEGDRPSEKRGRGAPGTAARKARRKKDSPEKPDAPEEAPGSGGEKEQDDSDFNSSDLDPVLWAVGGQELEESGKMAERMNLRRENKKKRLRKQQGPKNAVQRARENCQATPEARALLARGQAQYAAGEFADAIETMKAAVREQPGLADPYHVLHLIYNELGDGKKALDALLLSAYFTSPPSEARHVWRKVADLSLRVGQTDQACYAFKRCIAPQGSRTEDDWKSLWQLSQLLFKKERTDRGIQVLFELYEETQEPKLACEVAKKLVQRHRWKECLALLEACVARGRQADPPRIDLNILNILAEVLMELRDFEKCATLLKELLHLTPQGGAQGTSDDVESTALALIPEHDTEALMKRLHNSPVDLVAKLGAALCQIPTATEGDDPCCKCAIEVVLSHSAESHHDLYLVLVDAMLADASTTADTVSQRWRQRAHVRPWFAEQASRLLDQLESCSGIEEDLRERKAMCNWRLGKVEEAAIQLEELLEDPGDRTEVDLRNLRVRAAEAWIELGCAERADQVLSTLTYEELQRSHVLPPAMSAAERKNIYKELTQIIDATMNRAMAANDKEHVHHYVGSLEELKAFIGKFRHLVYDCELDYKRLSAHSANLKDTQNTAAAPVLALEDAAEEAKEAKEAETDADGSAKKKLKKGTESTAEAASDATGSDALALVVKPNKAAPQKTQVLDESGQAFTSYRWKRKHLGLDSIEDMFGFEAYLELVKLGVEIIRSYSASAKTSQSREGIIQAARAVELCEMIITNRRLVSVRNPVKRRLVRDLAMTSLCTGVDARLWKVVFKHLRLLCDSNDSDHLLALFSRILFTHADVEGLSASPAQERADAAPWDHQKTGFSASGHRNTYAAAFTDVRGWALRRLLRRPRDFGLTLLCAHFCIIASQYPYAVAEYSRAHRLAPFEPLPALCTATAYISFSMSRAAVWRHDLVLKGLTFLQRYRRLRLRRAGLVLAHEKDEDWVDSWGGLPPERQPWEENVLTDPMDHLAIRAEVAYNYGRAFHQLSMSTFAVEAYEAALSCFEGLSPPESQRTDLLVIRRSTAWNLAYLYKAQGTMEMAADVLWRHVVW</sequence>
<dbReference type="InterPro" id="IPR011990">
    <property type="entry name" value="TPR-like_helical_dom_sf"/>
</dbReference>
<proteinExistence type="predicted"/>
<feature type="repeat" description="TPR" evidence="1">
    <location>
        <begin position="180"/>
        <end position="213"/>
    </location>
</feature>
<dbReference type="PANTHER" id="PTHR23082">
    <property type="entry name" value="TRANSCRIPTION INITIATION FACTOR IIIC TFIIIC , POLYPEPTIDE 3-RELATED"/>
    <property type="match status" value="1"/>
</dbReference>
<feature type="compositionally biased region" description="Basic residues" evidence="2">
    <location>
        <begin position="15"/>
        <end position="27"/>
    </location>
</feature>
<feature type="region of interest" description="Disordered" evidence="2">
    <location>
        <begin position="1"/>
        <end position="125"/>
    </location>
</feature>
<accession>A0ABP0LF49</accession>
<dbReference type="Proteomes" id="UP001642484">
    <property type="component" value="Unassembled WGS sequence"/>
</dbReference>
<keyword evidence="1" id="KW-0802">TPR repeat</keyword>
<reference evidence="3 4" key="1">
    <citation type="submission" date="2024-02" db="EMBL/GenBank/DDBJ databases">
        <authorList>
            <person name="Chen Y."/>
            <person name="Shah S."/>
            <person name="Dougan E. K."/>
            <person name="Thang M."/>
            <person name="Chan C."/>
        </authorList>
    </citation>
    <scope>NUCLEOTIDE SEQUENCE [LARGE SCALE GENOMIC DNA]</scope>
</reference>
<dbReference type="InterPro" id="IPR019734">
    <property type="entry name" value="TPR_rpt"/>
</dbReference>